<dbReference type="GO" id="GO:0006570">
    <property type="term" value="P:tyrosine metabolic process"/>
    <property type="evidence" value="ECO:0007669"/>
    <property type="project" value="InterPro"/>
</dbReference>
<feature type="binding site" evidence="8">
    <location>
        <position position="337"/>
    </location>
    <ligand>
        <name>Fe cation</name>
        <dbReference type="ChEBI" id="CHEBI:24875"/>
    </ligand>
</feature>
<dbReference type="Proteomes" id="UP000256269">
    <property type="component" value="Unassembled WGS sequence"/>
</dbReference>
<evidence type="ECO:0000256" key="4">
    <source>
        <dbReference type="ARBA" id="ARBA00022964"/>
    </source>
</evidence>
<feature type="binding site" evidence="8">
    <location>
        <position position="315"/>
    </location>
    <ligand>
        <name>homogentisate</name>
        <dbReference type="ChEBI" id="CHEBI:16169"/>
    </ligand>
</feature>
<dbReference type="AlphaFoldDB" id="A0A3E0HUA4"/>
<dbReference type="InterPro" id="IPR005708">
    <property type="entry name" value="Homogentis_dOase"/>
</dbReference>
<dbReference type="CDD" id="cd02208">
    <property type="entry name" value="cupin_RmlC-like"/>
    <property type="match status" value="1"/>
</dbReference>
<dbReference type="GO" id="GO:0004411">
    <property type="term" value="F:homogentisate 1,2-dioxygenase activity"/>
    <property type="evidence" value="ECO:0007669"/>
    <property type="project" value="InterPro"/>
</dbReference>
<evidence type="ECO:0000256" key="6">
    <source>
        <dbReference type="ARBA" id="ARBA00023004"/>
    </source>
</evidence>
<evidence type="ECO:0000256" key="8">
    <source>
        <dbReference type="PIRSR" id="PIRSR605708-2"/>
    </source>
</evidence>
<dbReference type="RefSeq" id="WP_116174538.1">
    <property type="nucleotide sequence ID" value="NZ_CP144375.1"/>
</dbReference>
<dbReference type="GO" id="GO:0046872">
    <property type="term" value="F:metal ion binding"/>
    <property type="evidence" value="ECO:0007669"/>
    <property type="project" value="UniProtKB-KW"/>
</dbReference>
<dbReference type="PANTHER" id="PTHR11056">
    <property type="entry name" value="HOMOGENTISATE 1,2-DIOXYGENASE"/>
    <property type="match status" value="1"/>
</dbReference>
<evidence type="ECO:0000313" key="12">
    <source>
        <dbReference type="Proteomes" id="UP000256269"/>
    </source>
</evidence>
<dbReference type="OrthoDB" id="9811253at2"/>
<evidence type="ECO:0000313" key="11">
    <source>
        <dbReference type="EMBL" id="REH49999.1"/>
    </source>
</evidence>
<accession>A0A3E0HUA4</accession>
<evidence type="ECO:0000256" key="1">
    <source>
        <dbReference type="ARBA" id="ARBA00001962"/>
    </source>
</evidence>
<gene>
    <name evidence="11" type="ORF">BCF44_104266</name>
</gene>
<keyword evidence="4 11" id="KW-0223">Dioxygenase</keyword>
<proteinExistence type="inferred from homology"/>
<feature type="domain" description="Homogentisate 1,2-dioxygenase C-terminal" evidence="9">
    <location>
        <begin position="293"/>
        <end position="386"/>
    </location>
</feature>
<dbReference type="PANTHER" id="PTHR11056:SF0">
    <property type="entry name" value="HOMOGENTISATE 1,2-DIOXYGENASE"/>
    <property type="match status" value="1"/>
</dbReference>
<dbReference type="InterPro" id="IPR011051">
    <property type="entry name" value="RmlC_Cupin_sf"/>
</dbReference>
<sequence length="390" mass="43018">MPYYRQVGEIPRKRHTQFRTPEGGLYAEELMGVEGFSSDSALLYHRHLPTAIVDAQVVDDHRNAPKPNLPLLPRHFKTPDLTWEDADAVTGRRVLFGNSDVVIVFVAATTPSPLYRNATGDELLYVQTGSGVVETIYGALTVGDGDYVVIPTSCTYRVVPNSGEPMRILVLEATGHIGPPKRYLSAKGQFLEHSPYCERDVRGPAEPLLADGEDVDVLVRHRAGVTRFTYANHPFDVVGWDGCLYPWAFNIRDFEPITGRLHQPPPVHQTFEGPNFVVCSFCPRKVDYHPLSIPVPYNHANVDSDELMFYVGGNYEARKGSGIGIGSLSLHPAGCTHGPQPGAVEASLGAEFFDETAVMVDTFRPLELGEAAQACEDPAYAWTWSGRQRP</sequence>
<comment type="similarity">
    <text evidence="2">Belongs to the homogentisate dioxygenase family.</text>
</comment>
<dbReference type="EMBL" id="QUNO01000004">
    <property type="protein sequence ID" value="REH49999.1"/>
    <property type="molecule type" value="Genomic_DNA"/>
</dbReference>
<evidence type="ECO:0000256" key="7">
    <source>
        <dbReference type="PIRSR" id="PIRSR605708-1"/>
    </source>
</evidence>
<feature type="binding site" evidence="8">
    <location>
        <position position="306"/>
    </location>
    <ligand>
        <name>Fe cation</name>
        <dbReference type="ChEBI" id="CHEBI:24875"/>
    </ligand>
</feature>
<evidence type="ECO:0000256" key="2">
    <source>
        <dbReference type="ARBA" id="ARBA00007757"/>
    </source>
</evidence>
<feature type="binding site" evidence="8">
    <location>
        <position position="299"/>
    </location>
    <ligand>
        <name>Fe cation</name>
        <dbReference type="ChEBI" id="CHEBI:24875"/>
    </ligand>
</feature>
<organism evidence="11 12">
    <name type="scientific">Kutzneria buriramensis</name>
    <dbReference type="NCBI Taxonomy" id="1045776"/>
    <lineage>
        <taxon>Bacteria</taxon>
        <taxon>Bacillati</taxon>
        <taxon>Actinomycetota</taxon>
        <taxon>Actinomycetes</taxon>
        <taxon>Pseudonocardiales</taxon>
        <taxon>Pseudonocardiaceae</taxon>
        <taxon>Kutzneria</taxon>
    </lineage>
</organism>
<evidence type="ECO:0000256" key="3">
    <source>
        <dbReference type="ARBA" id="ARBA00022723"/>
    </source>
</evidence>
<keyword evidence="5" id="KW-0560">Oxidoreductase</keyword>
<dbReference type="SUPFAM" id="SSF51182">
    <property type="entry name" value="RmlC-like cupins"/>
    <property type="match status" value="1"/>
</dbReference>
<dbReference type="GO" id="GO:0006559">
    <property type="term" value="P:L-phenylalanine catabolic process"/>
    <property type="evidence" value="ECO:0007669"/>
    <property type="project" value="InterPro"/>
</dbReference>
<comment type="caution">
    <text evidence="11">The sequence shown here is derived from an EMBL/GenBank/DDBJ whole genome shotgun (WGS) entry which is preliminary data.</text>
</comment>
<dbReference type="GO" id="GO:0005737">
    <property type="term" value="C:cytoplasm"/>
    <property type="evidence" value="ECO:0007669"/>
    <property type="project" value="TreeGrafter"/>
</dbReference>
<evidence type="ECO:0000259" key="9">
    <source>
        <dbReference type="Pfam" id="PF04209"/>
    </source>
</evidence>
<dbReference type="InterPro" id="IPR046451">
    <property type="entry name" value="HgmA_C"/>
</dbReference>
<name>A0A3E0HUA4_9PSEU</name>
<dbReference type="Pfam" id="PF20510">
    <property type="entry name" value="HgmA_N"/>
    <property type="match status" value="1"/>
</dbReference>
<keyword evidence="3 8" id="KW-0479">Metal-binding</keyword>
<reference evidence="11 12" key="1">
    <citation type="submission" date="2018-08" db="EMBL/GenBank/DDBJ databases">
        <title>Genomic Encyclopedia of Archaeal and Bacterial Type Strains, Phase II (KMG-II): from individual species to whole genera.</title>
        <authorList>
            <person name="Goeker M."/>
        </authorList>
    </citation>
    <scope>NUCLEOTIDE SEQUENCE [LARGE SCALE GENOMIC DNA]</scope>
    <source>
        <strain evidence="11 12">DSM 45791</strain>
    </source>
</reference>
<dbReference type="Pfam" id="PF04209">
    <property type="entry name" value="HgmA_C"/>
    <property type="match status" value="1"/>
</dbReference>
<feature type="domain" description="Homogentisate 1,2-dioxygenase N-terminal" evidence="10">
    <location>
        <begin position="113"/>
        <end position="250"/>
    </location>
</feature>
<keyword evidence="12" id="KW-1185">Reference proteome</keyword>
<dbReference type="InterPro" id="IPR014710">
    <property type="entry name" value="RmlC-like_jellyroll"/>
</dbReference>
<feature type="active site" description="Proton acceptor" evidence="7">
    <location>
        <position position="262"/>
    </location>
</feature>
<comment type="cofactor">
    <cofactor evidence="1 8">
        <name>Fe cation</name>
        <dbReference type="ChEBI" id="CHEBI:24875"/>
    </cofactor>
</comment>
<dbReference type="Gene3D" id="2.60.120.10">
    <property type="entry name" value="Jelly Rolls"/>
    <property type="match status" value="2"/>
</dbReference>
<evidence type="ECO:0000256" key="5">
    <source>
        <dbReference type="ARBA" id="ARBA00023002"/>
    </source>
</evidence>
<evidence type="ECO:0000259" key="10">
    <source>
        <dbReference type="Pfam" id="PF20510"/>
    </source>
</evidence>
<protein>
    <submittedName>
        <fullName evidence="11">Homogentisate 1,2-dioxygenase</fullName>
    </submittedName>
</protein>
<dbReference type="InterPro" id="IPR046452">
    <property type="entry name" value="HgmA_N"/>
</dbReference>
<keyword evidence="6 8" id="KW-0408">Iron</keyword>